<organism evidence="5 6">
    <name type="scientific">Belliella calami</name>
    <dbReference type="NCBI Taxonomy" id="2923436"/>
    <lineage>
        <taxon>Bacteria</taxon>
        <taxon>Pseudomonadati</taxon>
        <taxon>Bacteroidota</taxon>
        <taxon>Cytophagia</taxon>
        <taxon>Cytophagales</taxon>
        <taxon>Cyclobacteriaceae</taxon>
        <taxon>Belliella</taxon>
    </lineage>
</organism>
<comment type="caution">
    <text evidence="5">The sequence shown here is derived from an EMBL/GenBank/DDBJ whole genome shotgun (WGS) entry which is preliminary data.</text>
</comment>
<keyword evidence="6" id="KW-1185">Reference proteome</keyword>
<protein>
    <submittedName>
        <fullName evidence="5">TonB-dependent receptor</fullName>
    </submittedName>
</protein>
<evidence type="ECO:0000256" key="2">
    <source>
        <dbReference type="ARBA" id="ARBA00023136"/>
    </source>
</evidence>
<dbReference type="SUPFAM" id="SSF56935">
    <property type="entry name" value="Porins"/>
    <property type="match status" value="1"/>
</dbReference>
<comment type="subcellular location">
    <subcellularLocation>
        <location evidence="1">Cell outer membrane</location>
    </subcellularLocation>
</comment>
<feature type="signal peptide" evidence="4">
    <location>
        <begin position="1"/>
        <end position="24"/>
    </location>
</feature>
<evidence type="ECO:0000256" key="4">
    <source>
        <dbReference type="SAM" id="SignalP"/>
    </source>
</evidence>
<feature type="chain" id="PRO_5046819910" evidence="4">
    <location>
        <begin position="25"/>
        <end position="554"/>
    </location>
</feature>
<name>A0ABS9US54_9BACT</name>
<dbReference type="RefSeq" id="WP_241275953.1">
    <property type="nucleotide sequence ID" value="NZ_JAKZGS010000016.1"/>
</dbReference>
<keyword evidence="4" id="KW-0732">Signal</keyword>
<keyword evidence="5" id="KW-0675">Receptor</keyword>
<dbReference type="Proteomes" id="UP001165488">
    <property type="component" value="Unassembled WGS sequence"/>
</dbReference>
<keyword evidence="2" id="KW-0472">Membrane</keyword>
<sequence>MNKNLIFRYIFIVSFSGLSLPNFAQQRGEVQDQEFVIRKDRVLTVPVQPRNFERIPVLPTPKSTANFNYLVKPFFLNLPPLEIAPEASLKQFPRTNEELFPGFVRVGYGNYASPILEARYNLWEDGDYNIGAKIKHEGFYTGPVGGKNSAENHTNVGLDGTLFKDYFELYGHVDYIRDLYNFYGYDPENVNLQEFVTPQNIFNTFKIKAGISNLEKMSDLNYDANLNVRLFNDSFMAVENEIGINGRADFWYNENLRTAVDANLSLTTPSDEFYADINRNYFKIKPYVEYRRQGLSILAGANIVFENDITTNKKSDFHIFPAISGSYMLNEAFGIYAGVEGDVNRKTYYDFVMENPFLGPSDELLNTIQNFVASAGVKGTINAEFTYEAGVNVGKYANMHFFTTAPSDSLRFNLVYDTDTRVINYTASVGWEYQDWYKLTGSVNYYQYTLNDLSAAFHRPEWELILGNTFKPTEKFLINANINAMGGIVAYKPTLDVTETLPTIFDLNVKLDYKINNQVSVFAVGNNLLNQSNQRFLNYPVRGIQGIGGLTIKF</sequence>
<keyword evidence="3" id="KW-0998">Cell outer membrane</keyword>
<gene>
    <name evidence="5" type="ORF">MM236_15740</name>
</gene>
<evidence type="ECO:0000256" key="3">
    <source>
        <dbReference type="ARBA" id="ARBA00023237"/>
    </source>
</evidence>
<dbReference type="Gene3D" id="2.40.170.20">
    <property type="entry name" value="TonB-dependent receptor, beta-barrel domain"/>
    <property type="match status" value="1"/>
</dbReference>
<dbReference type="EMBL" id="JAKZGS010000016">
    <property type="protein sequence ID" value="MCH7399455.1"/>
    <property type="molecule type" value="Genomic_DNA"/>
</dbReference>
<evidence type="ECO:0000313" key="5">
    <source>
        <dbReference type="EMBL" id="MCH7399455.1"/>
    </source>
</evidence>
<evidence type="ECO:0000313" key="6">
    <source>
        <dbReference type="Proteomes" id="UP001165488"/>
    </source>
</evidence>
<reference evidence="5" key="1">
    <citation type="submission" date="2022-03" db="EMBL/GenBank/DDBJ databases">
        <title>De novo assembled genomes of Belliella spp. (Cyclobacteriaceae) strains.</title>
        <authorList>
            <person name="Szabo A."/>
            <person name="Korponai K."/>
            <person name="Felfoldi T."/>
        </authorList>
    </citation>
    <scope>NUCLEOTIDE SEQUENCE</scope>
    <source>
        <strain evidence="5">DSM 107340</strain>
    </source>
</reference>
<proteinExistence type="predicted"/>
<accession>A0ABS9US54</accession>
<dbReference type="InterPro" id="IPR036942">
    <property type="entry name" value="Beta-barrel_TonB_sf"/>
</dbReference>
<evidence type="ECO:0000256" key="1">
    <source>
        <dbReference type="ARBA" id="ARBA00004442"/>
    </source>
</evidence>